<organism evidence="8 9">
    <name type="scientific">Tumebacillus lipolyticus</name>
    <dbReference type="NCBI Taxonomy" id="1280370"/>
    <lineage>
        <taxon>Bacteria</taxon>
        <taxon>Bacillati</taxon>
        <taxon>Bacillota</taxon>
        <taxon>Bacilli</taxon>
        <taxon>Bacillales</taxon>
        <taxon>Alicyclobacillaceae</taxon>
        <taxon>Tumebacillus</taxon>
    </lineage>
</organism>
<dbReference type="InterPro" id="IPR036388">
    <property type="entry name" value="WH-like_DNA-bd_sf"/>
</dbReference>
<dbReference type="InterPro" id="IPR013324">
    <property type="entry name" value="RNA_pol_sigma_r3/r4-like"/>
</dbReference>
<name>A0ABW4ZVP1_9BACL</name>
<dbReference type="SUPFAM" id="SSF88946">
    <property type="entry name" value="Sigma2 domain of RNA polymerase sigma factors"/>
    <property type="match status" value="1"/>
</dbReference>
<dbReference type="EMBL" id="JBHUIO010000005">
    <property type="protein sequence ID" value="MFD2169680.1"/>
    <property type="molecule type" value="Genomic_DNA"/>
</dbReference>
<evidence type="ECO:0000313" key="8">
    <source>
        <dbReference type="EMBL" id="MFD2169680.1"/>
    </source>
</evidence>
<dbReference type="NCBIfam" id="TIGR02937">
    <property type="entry name" value="sigma70-ECF"/>
    <property type="match status" value="1"/>
</dbReference>
<evidence type="ECO:0000256" key="2">
    <source>
        <dbReference type="ARBA" id="ARBA00023015"/>
    </source>
</evidence>
<dbReference type="Pfam" id="PF04542">
    <property type="entry name" value="Sigma70_r2"/>
    <property type="match status" value="1"/>
</dbReference>
<evidence type="ECO:0000259" key="6">
    <source>
        <dbReference type="Pfam" id="PF04542"/>
    </source>
</evidence>
<dbReference type="Pfam" id="PF08281">
    <property type="entry name" value="Sigma70_r4_2"/>
    <property type="match status" value="1"/>
</dbReference>
<comment type="similarity">
    <text evidence="1">Belongs to the sigma-70 factor family. ECF subfamily.</text>
</comment>
<evidence type="ECO:0000256" key="4">
    <source>
        <dbReference type="ARBA" id="ARBA00023125"/>
    </source>
</evidence>
<dbReference type="Gene3D" id="1.10.1740.10">
    <property type="match status" value="1"/>
</dbReference>
<dbReference type="Gene3D" id="1.10.10.10">
    <property type="entry name" value="Winged helix-like DNA-binding domain superfamily/Winged helix DNA-binding domain"/>
    <property type="match status" value="1"/>
</dbReference>
<dbReference type="InterPro" id="IPR014284">
    <property type="entry name" value="RNA_pol_sigma-70_dom"/>
</dbReference>
<dbReference type="RefSeq" id="WP_386045016.1">
    <property type="nucleotide sequence ID" value="NZ_JBHUIO010000005.1"/>
</dbReference>
<reference evidence="9" key="1">
    <citation type="journal article" date="2019" name="Int. J. Syst. Evol. Microbiol.">
        <title>The Global Catalogue of Microorganisms (GCM) 10K type strain sequencing project: providing services to taxonomists for standard genome sequencing and annotation.</title>
        <authorList>
            <consortium name="The Broad Institute Genomics Platform"/>
            <consortium name="The Broad Institute Genome Sequencing Center for Infectious Disease"/>
            <person name="Wu L."/>
            <person name="Ma J."/>
        </authorList>
    </citation>
    <scope>NUCLEOTIDE SEQUENCE [LARGE SCALE GENOMIC DNA]</scope>
    <source>
        <strain evidence="9">CGMCC 1.13574</strain>
    </source>
</reference>
<evidence type="ECO:0000313" key="9">
    <source>
        <dbReference type="Proteomes" id="UP001597343"/>
    </source>
</evidence>
<evidence type="ECO:0000256" key="1">
    <source>
        <dbReference type="ARBA" id="ARBA00010641"/>
    </source>
</evidence>
<protein>
    <submittedName>
        <fullName evidence="8">RNA polymerase sigma factor</fullName>
    </submittedName>
</protein>
<gene>
    <name evidence="8" type="ORF">ACFSOY_06695</name>
</gene>
<proteinExistence type="inferred from homology"/>
<feature type="domain" description="RNA polymerase sigma-70 region 2" evidence="6">
    <location>
        <begin position="19"/>
        <end position="84"/>
    </location>
</feature>
<dbReference type="InterPro" id="IPR013249">
    <property type="entry name" value="RNA_pol_sigma70_r4_t2"/>
</dbReference>
<dbReference type="CDD" id="cd06171">
    <property type="entry name" value="Sigma70_r4"/>
    <property type="match status" value="1"/>
</dbReference>
<evidence type="ECO:0000259" key="7">
    <source>
        <dbReference type="Pfam" id="PF08281"/>
    </source>
</evidence>
<dbReference type="PANTHER" id="PTHR43133:SF8">
    <property type="entry name" value="RNA POLYMERASE SIGMA FACTOR HI_1459-RELATED"/>
    <property type="match status" value="1"/>
</dbReference>
<keyword evidence="2" id="KW-0805">Transcription regulation</keyword>
<dbReference type="PANTHER" id="PTHR43133">
    <property type="entry name" value="RNA POLYMERASE ECF-TYPE SIGMA FACTO"/>
    <property type="match status" value="1"/>
</dbReference>
<keyword evidence="5" id="KW-0804">Transcription</keyword>
<keyword evidence="3" id="KW-0731">Sigma factor</keyword>
<evidence type="ECO:0000256" key="3">
    <source>
        <dbReference type="ARBA" id="ARBA00023082"/>
    </source>
</evidence>
<keyword evidence="4" id="KW-0238">DNA-binding</keyword>
<evidence type="ECO:0000256" key="5">
    <source>
        <dbReference type="ARBA" id="ARBA00023163"/>
    </source>
</evidence>
<feature type="domain" description="RNA polymerase sigma factor 70 region 4 type 2" evidence="7">
    <location>
        <begin position="108"/>
        <end position="160"/>
    </location>
</feature>
<accession>A0ABW4ZVP1</accession>
<comment type="caution">
    <text evidence="8">The sequence shown here is derived from an EMBL/GenBank/DDBJ whole genome shotgun (WGS) entry which is preliminary data.</text>
</comment>
<sequence length="171" mass="19757">MDEIVKRALHDANAMSDLLDELEPFVFKVSYSFTRHQQDAEDLAQDVLYKICTKLSKFRGDSSLQTWVYTLIMNSYKDSLRKKKNRKTEPLPDDTPISSFEAAADARLMFEEALKGLPETDRDILVLRFQNDLSVREVAAIMNLSESNVKTRVFRIKDRLRSLFFQGGEVL</sequence>
<dbReference type="InterPro" id="IPR007627">
    <property type="entry name" value="RNA_pol_sigma70_r2"/>
</dbReference>
<keyword evidence="9" id="KW-1185">Reference proteome</keyword>
<dbReference type="InterPro" id="IPR039425">
    <property type="entry name" value="RNA_pol_sigma-70-like"/>
</dbReference>
<dbReference type="InterPro" id="IPR013325">
    <property type="entry name" value="RNA_pol_sigma_r2"/>
</dbReference>
<dbReference type="SUPFAM" id="SSF88659">
    <property type="entry name" value="Sigma3 and sigma4 domains of RNA polymerase sigma factors"/>
    <property type="match status" value="1"/>
</dbReference>
<dbReference type="Proteomes" id="UP001597343">
    <property type="component" value="Unassembled WGS sequence"/>
</dbReference>